<dbReference type="AlphaFoldDB" id="A0A819ZR55"/>
<sequence>MVIEDYAKPCESTISTAEAYPSASGGKHLQTFINTNNQMMHNVNNTDINILIRNCTIRNLANNRHNDSYVHSKLGDPAWIPAEDRCRLCEKTIECEGPAVSSWIGVSRGESEWVHEFVDFGPVTKNLRDFLNSTLVDRNDILKYPLRVVYVCGLDHFNKCPYVQNMATQNNISVAVVYRMGYDEQ</sequence>
<evidence type="ECO:0000313" key="1">
    <source>
        <dbReference type="EMBL" id="CAF4174638.1"/>
    </source>
</evidence>
<reference evidence="1" key="1">
    <citation type="submission" date="2021-02" db="EMBL/GenBank/DDBJ databases">
        <authorList>
            <person name="Nowell W R."/>
        </authorList>
    </citation>
    <scope>NUCLEOTIDE SEQUENCE</scope>
</reference>
<protein>
    <submittedName>
        <fullName evidence="1">Uncharacterized protein</fullName>
    </submittedName>
</protein>
<evidence type="ECO:0000313" key="2">
    <source>
        <dbReference type="Proteomes" id="UP000663836"/>
    </source>
</evidence>
<proteinExistence type="predicted"/>
<organism evidence="1 2">
    <name type="scientific">Rotaria sordida</name>
    <dbReference type="NCBI Taxonomy" id="392033"/>
    <lineage>
        <taxon>Eukaryota</taxon>
        <taxon>Metazoa</taxon>
        <taxon>Spiralia</taxon>
        <taxon>Gnathifera</taxon>
        <taxon>Rotifera</taxon>
        <taxon>Eurotatoria</taxon>
        <taxon>Bdelloidea</taxon>
        <taxon>Philodinida</taxon>
        <taxon>Philodinidae</taxon>
        <taxon>Rotaria</taxon>
    </lineage>
</organism>
<comment type="caution">
    <text evidence="1">The sequence shown here is derived from an EMBL/GenBank/DDBJ whole genome shotgun (WGS) entry which is preliminary data.</text>
</comment>
<dbReference type="Proteomes" id="UP000663836">
    <property type="component" value="Unassembled WGS sequence"/>
</dbReference>
<gene>
    <name evidence="1" type="ORF">JBS370_LOCUS35190</name>
</gene>
<dbReference type="EMBL" id="CAJOBD010011947">
    <property type="protein sequence ID" value="CAF4174638.1"/>
    <property type="molecule type" value="Genomic_DNA"/>
</dbReference>
<name>A0A819ZR55_9BILA</name>
<feature type="non-terminal residue" evidence="1">
    <location>
        <position position="1"/>
    </location>
</feature>
<accession>A0A819ZR55</accession>